<feature type="transmembrane region" description="Helical" evidence="9">
    <location>
        <begin position="12"/>
        <end position="31"/>
    </location>
</feature>
<dbReference type="GO" id="GO:0006665">
    <property type="term" value="P:sphingolipid metabolic process"/>
    <property type="evidence" value="ECO:0000318"/>
    <property type="project" value="GO_Central"/>
</dbReference>
<dbReference type="InterPro" id="IPR039357">
    <property type="entry name" value="SRD5A/TECR"/>
</dbReference>
<dbReference type="HOGENOM" id="CLU_059260_3_0_1"/>
<reference evidence="11 12" key="1">
    <citation type="journal article" date="2007" name="Science">
        <title>Sea anemone genome reveals ancestral eumetazoan gene repertoire and genomic organization.</title>
        <authorList>
            <person name="Putnam N.H."/>
            <person name="Srivastava M."/>
            <person name="Hellsten U."/>
            <person name="Dirks B."/>
            <person name="Chapman J."/>
            <person name="Salamov A."/>
            <person name="Terry A."/>
            <person name="Shapiro H."/>
            <person name="Lindquist E."/>
            <person name="Kapitonov V.V."/>
            <person name="Jurka J."/>
            <person name="Genikhovich G."/>
            <person name="Grigoriev I.V."/>
            <person name="Lucas S.M."/>
            <person name="Steele R.E."/>
            <person name="Finnerty J.R."/>
            <person name="Technau U."/>
            <person name="Martindale M.Q."/>
            <person name="Rokhsar D.S."/>
        </authorList>
    </citation>
    <scope>NUCLEOTIDE SEQUENCE [LARGE SCALE GENOMIC DNA]</scope>
    <source>
        <strain evidence="12">CH2 X CH6</strain>
    </source>
</reference>
<keyword evidence="3" id="KW-0444">Lipid biosynthesis</keyword>
<accession>A7T5V1</accession>
<evidence type="ECO:0000256" key="3">
    <source>
        <dbReference type="ARBA" id="ARBA00022516"/>
    </source>
</evidence>
<organism evidence="11 12">
    <name type="scientific">Nematostella vectensis</name>
    <name type="common">Starlet sea anemone</name>
    <dbReference type="NCBI Taxonomy" id="45351"/>
    <lineage>
        <taxon>Eukaryota</taxon>
        <taxon>Metazoa</taxon>
        <taxon>Cnidaria</taxon>
        <taxon>Anthozoa</taxon>
        <taxon>Hexacorallia</taxon>
        <taxon>Actiniaria</taxon>
        <taxon>Edwardsiidae</taxon>
        <taxon>Nematostella</taxon>
    </lineage>
</organism>
<dbReference type="GO" id="GO:0016020">
    <property type="term" value="C:membrane"/>
    <property type="evidence" value="ECO:0007669"/>
    <property type="project" value="UniProtKB-SubCell"/>
</dbReference>
<dbReference type="InParanoid" id="A7T5V1"/>
<dbReference type="Pfam" id="PF02544">
    <property type="entry name" value="Steroid_dh"/>
    <property type="match status" value="1"/>
</dbReference>
<dbReference type="GO" id="GO:0102758">
    <property type="term" value="F:very-long-chain enoyl-CoA reductase activity"/>
    <property type="evidence" value="ECO:0000318"/>
    <property type="project" value="GO_Central"/>
</dbReference>
<sequence>KYLLYDTGVQISWTTVFMAEYAGPLAVYLFLYARPSFIYGADAASKPVAQVVNIAAACWSFHYVKRLLETMFVHRFSKGTMPIFNLFKNCSYYWGFGFLVGYFINHPLYTPPNLGLKMKVIAITDCSLFFFVIHTLLRDLRPPGSHERRIPYANSNPMTQLFRFVSCPNYTYEAIFFCWCRVTFPTLCVSIPAALFTLAGFYQMTVWALGKHRNYKKEFPDYPRRRRAIIPFFI</sequence>
<comment type="similarity">
    <text evidence="2">Belongs to the steroid 5-alpha reductase family.</text>
</comment>
<name>A7T5V1_NEMVE</name>
<comment type="subcellular location">
    <subcellularLocation>
        <location evidence="1">Membrane</location>
        <topology evidence="1">Multi-pass membrane protein</topology>
    </subcellularLocation>
</comment>
<dbReference type="Proteomes" id="UP000001593">
    <property type="component" value="Unassembled WGS sequence"/>
</dbReference>
<feature type="domain" description="3-oxo-5-alpha-steroid 4-dehydrogenase C-terminal" evidence="10">
    <location>
        <begin position="80"/>
        <end position="233"/>
    </location>
</feature>
<dbReference type="GO" id="GO:0042761">
    <property type="term" value="P:very long-chain fatty acid biosynthetic process"/>
    <property type="evidence" value="ECO:0000318"/>
    <property type="project" value="GO_Central"/>
</dbReference>
<evidence type="ECO:0000259" key="10">
    <source>
        <dbReference type="Pfam" id="PF02544"/>
    </source>
</evidence>
<feature type="non-terminal residue" evidence="11">
    <location>
        <position position="1"/>
    </location>
</feature>
<dbReference type="eggNOG" id="KOG1639">
    <property type="taxonomic scope" value="Eukaryota"/>
</dbReference>
<evidence type="ECO:0000313" key="12">
    <source>
        <dbReference type="Proteomes" id="UP000001593"/>
    </source>
</evidence>
<dbReference type="PANTHER" id="PTHR10556">
    <property type="entry name" value="3-OXO-5-ALPHA-STEROID 4-DEHYDROGENASE"/>
    <property type="match status" value="1"/>
</dbReference>
<protein>
    <recommendedName>
        <fullName evidence="10">3-oxo-5-alpha-steroid 4-dehydrogenase C-terminal domain-containing protein</fullName>
    </recommendedName>
</protein>
<evidence type="ECO:0000256" key="7">
    <source>
        <dbReference type="ARBA" id="ARBA00023098"/>
    </source>
</evidence>
<evidence type="ECO:0000256" key="4">
    <source>
        <dbReference type="ARBA" id="ARBA00022692"/>
    </source>
</evidence>
<gene>
    <name evidence="11" type="ORF">NEMVEDRAFT_v1g147144</name>
</gene>
<proteinExistence type="inferred from homology"/>
<keyword evidence="12" id="KW-1185">Reference proteome</keyword>
<evidence type="ECO:0000256" key="1">
    <source>
        <dbReference type="ARBA" id="ARBA00004141"/>
    </source>
</evidence>
<dbReference type="AlphaFoldDB" id="A7T5V1"/>
<evidence type="ECO:0000256" key="5">
    <source>
        <dbReference type="ARBA" id="ARBA00022989"/>
    </source>
</evidence>
<dbReference type="OMA" id="ATMPIFN"/>
<feature type="transmembrane region" description="Helical" evidence="9">
    <location>
        <begin position="91"/>
        <end position="108"/>
    </location>
</feature>
<dbReference type="InterPro" id="IPR001104">
    <property type="entry name" value="3-oxo-5_a-steroid_4-DH_C"/>
</dbReference>
<keyword evidence="4 9" id="KW-0812">Transmembrane</keyword>
<dbReference type="GO" id="GO:0005783">
    <property type="term" value="C:endoplasmic reticulum"/>
    <property type="evidence" value="ECO:0000318"/>
    <property type="project" value="GO_Central"/>
</dbReference>
<evidence type="ECO:0000256" key="2">
    <source>
        <dbReference type="ARBA" id="ARBA00007742"/>
    </source>
</evidence>
<evidence type="ECO:0000313" key="11">
    <source>
        <dbReference type="EMBL" id="EDO28659.1"/>
    </source>
</evidence>
<evidence type="ECO:0000256" key="9">
    <source>
        <dbReference type="SAM" id="Phobius"/>
    </source>
</evidence>
<evidence type="ECO:0000256" key="8">
    <source>
        <dbReference type="ARBA" id="ARBA00023136"/>
    </source>
</evidence>
<feature type="transmembrane region" description="Helical" evidence="9">
    <location>
        <begin position="120"/>
        <end position="140"/>
    </location>
</feature>
<dbReference type="PANTHER" id="PTHR10556:SF28">
    <property type="entry name" value="VERY-LONG-CHAIN ENOYL-COA REDUCTASE"/>
    <property type="match status" value="1"/>
</dbReference>
<keyword evidence="8 9" id="KW-0472">Membrane</keyword>
<feature type="transmembrane region" description="Helical" evidence="9">
    <location>
        <begin position="190"/>
        <end position="209"/>
    </location>
</feature>
<dbReference type="STRING" id="45351.A7T5V1"/>
<keyword evidence="6" id="KW-0560">Oxidoreductase</keyword>
<dbReference type="EMBL" id="DS471305">
    <property type="protein sequence ID" value="EDO28659.1"/>
    <property type="molecule type" value="Genomic_DNA"/>
</dbReference>
<dbReference type="PhylomeDB" id="A7T5V1"/>
<keyword evidence="5 9" id="KW-1133">Transmembrane helix</keyword>
<evidence type="ECO:0000256" key="6">
    <source>
        <dbReference type="ARBA" id="ARBA00023002"/>
    </source>
</evidence>
<dbReference type="PROSITE" id="PS50244">
    <property type="entry name" value="S5A_REDUCTASE"/>
    <property type="match status" value="1"/>
</dbReference>
<keyword evidence="7" id="KW-0443">Lipid metabolism</keyword>